<evidence type="ECO:0000313" key="1">
    <source>
        <dbReference type="EMBL" id="SIM32787.1"/>
    </source>
</evidence>
<dbReference type="EMBL" id="LT719092">
    <property type="protein sequence ID" value="SJK84003.1"/>
    <property type="molecule type" value="Genomic_DNA"/>
</dbReference>
<reference evidence="2" key="3">
    <citation type="submission" date="2016-06" db="EMBL/GenBank/DDBJ databases">
        <authorList>
            <person name="Olsen C.W."/>
            <person name="Carey S."/>
            <person name="Hinshaw L."/>
            <person name="Karasin A.I."/>
        </authorList>
    </citation>
    <scope>NUCLEOTIDE SEQUENCE [LARGE SCALE GENOMIC DNA]</scope>
    <source>
        <strain evidence="2">PM4</strain>
    </source>
</reference>
<reference evidence="3" key="2">
    <citation type="submission" date="2016-06" db="EMBL/GenBank/DDBJ databases">
        <authorList>
            <person name="Toshchakov V.S."/>
        </authorList>
    </citation>
    <scope>NUCLEOTIDE SEQUENCE [LARGE SCALE GENOMIC DNA]</scope>
    <source>
        <strain>PM4 (JCM 30641</strain>
        <strain evidence="3">\VKM B-2940)</strain>
    </source>
</reference>
<dbReference type="EMBL" id="LT671858">
    <property type="protein sequence ID" value="SIM32787.1"/>
    <property type="molecule type" value="Genomic_DNA"/>
</dbReference>
<evidence type="ECO:0000313" key="4">
    <source>
        <dbReference type="Proteomes" id="UP000195607"/>
    </source>
</evidence>
<dbReference type="Proteomes" id="UP000195607">
    <property type="component" value="Chromosome I"/>
</dbReference>
<dbReference type="GeneID" id="41587446"/>
<name>A0A1N5SA10_9ARCH</name>
<evidence type="ECO:0000313" key="3">
    <source>
        <dbReference type="Proteomes" id="UP000187822"/>
    </source>
</evidence>
<organism evidence="1 4">
    <name type="scientific">Cuniculiplasma divulgatum</name>
    <dbReference type="NCBI Taxonomy" id="1673428"/>
    <lineage>
        <taxon>Archaea</taxon>
        <taxon>Methanobacteriati</taxon>
        <taxon>Thermoplasmatota</taxon>
        <taxon>Thermoplasmata</taxon>
        <taxon>Thermoplasmatales</taxon>
        <taxon>Cuniculiplasmataceae</taxon>
        <taxon>Cuniculiplasma</taxon>
    </lineage>
</organism>
<protein>
    <submittedName>
        <fullName evidence="1">Uncharacterized protein</fullName>
    </submittedName>
</protein>
<evidence type="ECO:0000313" key="2">
    <source>
        <dbReference type="EMBL" id="SJK84003.1"/>
    </source>
</evidence>
<dbReference type="KEGG" id="cdiv:CPM_0108"/>
<accession>A0A1N5SA10</accession>
<reference evidence="1 4" key="1">
    <citation type="submission" date="2016-04" db="EMBL/GenBank/DDBJ databases">
        <authorList>
            <person name="Evans L.H."/>
            <person name="Alamgir A."/>
            <person name="Owens N."/>
            <person name="Weber N.D."/>
            <person name="Virtaneva K."/>
            <person name="Barbian K."/>
            <person name="Babar A."/>
            <person name="Rosenke K."/>
        </authorList>
    </citation>
    <scope>NUCLEOTIDE SEQUENCE [LARGE SCALE GENOMIC DNA]</scope>
    <source>
        <strain evidence="1">S5</strain>
        <strain evidence="4">S5(T) (JCM 30642 \VKM B-2941)</strain>
    </source>
</reference>
<gene>
    <name evidence="2" type="ORF">CPM_0108</name>
    <name evidence="1" type="ORF">CSP5_0138</name>
</gene>
<sequence length="644" mass="70130">MNNKKLTSVLIISVMIFAGAISITEYYRDNGSSPNNAGVTGVFGPSVNISCPNTLEGDGFHLSNNTTINIQLYLPVPQAVHKGLNTVDMLGMNRYNNSVEDLLMNITIYPLNDTYTKFFLPITFDRVSHEWSNITKHYTGNTDLSMTVEAIKTVTHDNGTLYIYQYYNNVPFNPLNVHIGKLSAVTEVSDSSTGASINVLNRWFNGSDVNVTQYSQVVYTPINFNVGLSFSDKPLEIVHEKHSVPNIYVSNNNMKNEQMNALITPVKCGNPIVKYECKYYNVTSSIIENVTDFHGMLPLSIAHIGRNADNGKSLVDTGNTISLSDSIINLSSNQVYESSSGQITTTVSPNPSVSKVFSFIGGGSATGANAYPTAMWNSLVKNSTEGKALNHTTVVIGIHGVSYYFERYSTYTYLHKEKLKILECPNTGSYSINVLSNSILKTTFDGRYTVGQITNINTTNGLQLSYSNLPISAVWVIQHYLKTKTGSFNLNDSGRGDTYSTATFYEHSAGWLNVSSAYKQVSDGLKIFSAALGLELAIVSAESAANGADMDATEPAVILAVTSIIAHVIGLSGDILGDMSSVGSFSNTGNAQIFSFISNSPAPGSNYTVNYFESNNPIELNLNGQTYFFHAPDNFYNATEITTA</sequence>
<dbReference type="AlphaFoldDB" id="A0A1N5SA10"/>
<dbReference type="RefSeq" id="WP_021789384.1">
    <property type="nucleotide sequence ID" value="NZ_LT671858.1"/>
</dbReference>
<keyword evidence="3" id="KW-1185">Reference proteome</keyword>
<dbReference type="OrthoDB" id="58095at2157"/>
<proteinExistence type="predicted"/>
<dbReference type="Proteomes" id="UP000187822">
    <property type="component" value="Chromosome I"/>
</dbReference>